<dbReference type="EMBL" id="JACMSC010000002">
    <property type="protein sequence ID" value="KAG6534068.1"/>
    <property type="molecule type" value="Genomic_DNA"/>
</dbReference>
<name>A0A8J5HVE5_ZINOF</name>
<comment type="caution">
    <text evidence="2">The sequence shown here is derived from an EMBL/GenBank/DDBJ whole genome shotgun (WGS) entry which is preliminary data.</text>
</comment>
<accession>A0A8J5HVE5</accession>
<keyword evidence="3" id="KW-1185">Reference proteome</keyword>
<protein>
    <submittedName>
        <fullName evidence="2">Uncharacterized protein</fullName>
    </submittedName>
</protein>
<sequence>MNNSELTGSISRQRTDEGAIPTILDSSRIRYILLTSSFCSVLLHDYEDEHRPQWLLQENQESSDTIIQMQELESHFVDGSTHCRVSGCGTFGPQDIQIKEKGQDHGDQGSEDYQL</sequence>
<organism evidence="2 3">
    <name type="scientific">Zingiber officinale</name>
    <name type="common">Ginger</name>
    <name type="synonym">Amomum zingiber</name>
    <dbReference type="NCBI Taxonomy" id="94328"/>
    <lineage>
        <taxon>Eukaryota</taxon>
        <taxon>Viridiplantae</taxon>
        <taxon>Streptophyta</taxon>
        <taxon>Embryophyta</taxon>
        <taxon>Tracheophyta</taxon>
        <taxon>Spermatophyta</taxon>
        <taxon>Magnoliopsida</taxon>
        <taxon>Liliopsida</taxon>
        <taxon>Zingiberales</taxon>
        <taxon>Zingiberaceae</taxon>
        <taxon>Zingiber</taxon>
    </lineage>
</organism>
<reference evidence="2 3" key="1">
    <citation type="submission" date="2020-08" db="EMBL/GenBank/DDBJ databases">
        <title>Plant Genome Project.</title>
        <authorList>
            <person name="Zhang R.-G."/>
        </authorList>
    </citation>
    <scope>NUCLEOTIDE SEQUENCE [LARGE SCALE GENOMIC DNA]</scope>
    <source>
        <tissue evidence="2">Rhizome</tissue>
    </source>
</reference>
<feature type="compositionally biased region" description="Basic and acidic residues" evidence="1">
    <location>
        <begin position="97"/>
        <end position="108"/>
    </location>
</feature>
<dbReference type="Proteomes" id="UP000734854">
    <property type="component" value="Unassembled WGS sequence"/>
</dbReference>
<dbReference type="AlphaFoldDB" id="A0A8J5HVE5"/>
<feature type="region of interest" description="Disordered" evidence="1">
    <location>
        <begin position="94"/>
        <end position="115"/>
    </location>
</feature>
<evidence type="ECO:0000256" key="1">
    <source>
        <dbReference type="SAM" id="MobiDB-lite"/>
    </source>
</evidence>
<evidence type="ECO:0000313" key="3">
    <source>
        <dbReference type="Proteomes" id="UP000734854"/>
    </source>
</evidence>
<gene>
    <name evidence="2" type="ORF">ZIOFF_007949</name>
</gene>
<proteinExistence type="predicted"/>
<evidence type="ECO:0000313" key="2">
    <source>
        <dbReference type="EMBL" id="KAG6534068.1"/>
    </source>
</evidence>